<feature type="transmembrane region" description="Helical" evidence="2">
    <location>
        <begin position="596"/>
        <end position="621"/>
    </location>
</feature>
<comment type="caution">
    <text evidence="4">The sequence shown here is derived from an EMBL/GenBank/DDBJ whole genome shotgun (WGS) entry which is preliminary data.</text>
</comment>
<protein>
    <submittedName>
        <fullName evidence="4">NACHT domain-containing protein</fullName>
    </submittedName>
</protein>
<dbReference type="InterPro" id="IPR007111">
    <property type="entry name" value="NACHT_NTPase"/>
</dbReference>
<feature type="region of interest" description="Disordered" evidence="1">
    <location>
        <begin position="752"/>
        <end position="777"/>
    </location>
</feature>
<feature type="domain" description="NACHT" evidence="3">
    <location>
        <begin position="155"/>
        <end position="305"/>
    </location>
</feature>
<dbReference type="InterPro" id="IPR027417">
    <property type="entry name" value="P-loop_NTPase"/>
</dbReference>
<sequence length="777" mass="84093">MSLAPEPRESGPAPTPARSSGESAITVGDVSGILSIGDHNVNLLFTQGFGAEDALAKLVKQLVHAVRAERRSQLADKADLLAIEVDARLQHEEEQLRLQDRSKLTVHWQPVAGKEPGRREDIRNDPAGAPDAPPPGLRQLDEFTVGRERTELRWLMVLGREGSGKSVLALKFALNRLKVRPPDGEAPVPVIFSLGSWNPGTTSLRRWLIGRLERDHPFLAEASPSGRTWAAALVGAKYVLPILDGFDEIAIGLRKRALIALNRSTLPLLVTSRRSEMEAAAEGNVVPSAAAIELIDITLDDSVTYLQEATGTPASDGRDDTPRAGWAYVLDELSRRPHTQASANLAAVLTTPLMVTLARFVYESDSDSSKRPDRDPSDLLKSKKLDTREALEKHLLDSCIRTAYERLPAEEPEAQEEEIRRWDAERAQHWLGYLAAHLTELNTPDIEWWRLGVTVKLRWIMLRVGVTVAIASGLVAGLVNGSEEALIKGAANGLVVAGITGPLNGLGLGLTFGLMHGFVTKMKVGGPMFEPSLMEIKLRGWTKNGTKTRLRESFRPRVTRGLAGGLLFGLVWALGLAALAALAGSSWPVIAPYAEAHLAAGIGLGFAMGLIAALGAGFETVIPREKHALPSDLLNTNRATVLKQLLTVGLVIGSGYGIMFGLDPSHSALGGLGAGLAAGSMIAFGVGTMTAWGRWVVLARIWLPLTGWLPRDLDAFLQDAYERGVLRQVGTVYQFRHAQLRDHLCRTADTPPERILHRTDNGNLNRPSDAADTDDHG</sequence>
<feature type="region of interest" description="Disordered" evidence="1">
    <location>
        <begin position="1"/>
        <end position="23"/>
    </location>
</feature>
<keyword evidence="2" id="KW-1133">Transmembrane helix</keyword>
<accession>A0A9X8N9D9</accession>
<dbReference type="Pfam" id="PF05729">
    <property type="entry name" value="NACHT"/>
    <property type="match status" value="1"/>
</dbReference>
<proteinExistence type="predicted"/>
<feature type="transmembrane region" description="Helical" evidence="2">
    <location>
        <begin position="460"/>
        <end position="479"/>
    </location>
</feature>
<feature type="transmembrane region" description="Helical" evidence="2">
    <location>
        <begin position="561"/>
        <end position="584"/>
    </location>
</feature>
<dbReference type="RefSeq" id="WP_073450069.1">
    <property type="nucleotide sequence ID" value="NZ_FRBK01000039.1"/>
</dbReference>
<evidence type="ECO:0000256" key="1">
    <source>
        <dbReference type="SAM" id="MobiDB-lite"/>
    </source>
</evidence>
<feature type="transmembrane region" description="Helical" evidence="2">
    <location>
        <begin position="641"/>
        <end position="662"/>
    </location>
</feature>
<feature type="transmembrane region" description="Helical" evidence="2">
    <location>
        <begin position="668"/>
        <end position="692"/>
    </location>
</feature>
<name>A0A9X8N9D9_9ACTN</name>
<gene>
    <name evidence="4" type="ORF">SAMN05216268_1391</name>
</gene>
<feature type="region of interest" description="Disordered" evidence="1">
    <location>
        <begin position="107"/>
        <end position="139"/>
    </location>
</feature>
<feature type="transmembrane region" description="Helical" evidence="2">
    <location>
        <begin position="491"/>
        <end position="514"/>
    </location>
</feature>
<dbReference type="EMBL" id="FRBK01000039">
    <property type="protein sequence ID" value="SHN33320.1"/>
    <property type="molecule type" value="Genomic_DNA"/>
</dbReference>
<organism evidence="4 5">
    <name type="scientific">Streptomyces yunnanensis</name>
    <dbReference type="NCBI Taxonomy" id="156453"/>
    <lineage>
        <taxon>Bacteria</taxon>
        <taxon>Bacillati</taxon>
        <taxon>Actinomycetota</taxon>
        <taxon>Actinomycetes</taxon>
        <taxon>Kitasatosporales</taxon>
        <taxon>Streptomycetaceae</taxon>
        <taxon>Streptomyces</taxon>
    </lineage>
</organism>
<feature type="compositionally biased region" description="Basic and acidic residues" evidence="1">
    <location>
        <begin position="115"/>
        <end position="124"/>
    </location>
</feature>
<dbReference type="Gene3D" id="3.40.50.300">
    <property type="entry name" value="P-loop containing nucleotide triphosphate hydrolases"/>
    <property type="match status" value="1"/>
</dbReference>
<dbReference type="AlphaFoldDB" id="A0A9X8N9D9"/>
<evidence type="ECO:0000256" key="2">
    <source>
        <dbReference type="SAM" id="Phobius"/>
    </source>
</evidence>
<dbReference type="Proteomes" id="UP000184388">
    <property type="component" value="Unassembled WGS sequence"/>
</dbReference>
<keyword evidence="2" id="KW-0812">Transmembrane</keyword>
<evidence type="ECO:0000259" key="3">
    <source>
        <dbReference type="Pfam" id="PF05729"/>
    </source>
</evidence>
<keyword evidence="2" id="KW-0472">Membrane</keyword>
<reference evidence="5" key="1">
    <citation type="submission" date="2016-11" db="EMBL/GenBank/DDBJ databases">
        <authorList>
            <person name="Jaros S."/>
            <person name="Januszkiewicz K."/>
            <person name="Wedrychowicz H."/>
        </authorList>
    </citation>
    <scope>NUCLEOTIDE SEQUENCE [LARGE SCALE GENOMIC DNA]</scope>
    <source>
        <strain evidence="5">CGMCC 4.3555</strain>
    </source>
</reference>
<evidence type="ECO:0000313" key="4">
    <source>
        <dbReference type="EMBL" id="SHN33320.1"/>
    </source>
</evidence>
<feature type="transmembrane region" description="Helical" evidence="2">
    <location>
        <begin position="343"/>
        <end position="362"/>
    </location>
</feature>
<evidence type="ECO:0000313" key="5">
    <source>
        <dbReference type="Proteomes" id="UP000184388"/>
    </source>
</evidence>